<dbReference type="EMBL" id="VOGW01000188">
    <property type="protein sequence ID" value="TWV32037.1"/>
    <property type="molecule type" value="Genomic_DNA"/>
</dbReference>
<dbReference type="RefSeq" id="WP_146468866.1">
    <property type="nucleotide sequence ID" value="NZ_VOGW01000188.1"/>
</dbReference>
<protein>
    <submittedName>
        <fullName evidence="2">Uncharacterized protein</fullName>
    </submittedName>
</protein>
<dbReference type="AlphaFoldDB" id="A0A5C6IUM3"/>
<feature type="region of interest" description="Disordered" evidence="1">
    <location>
        <begin position="73"/>
        <end position="105"/>
    </location>
</feature>
<reference evidence="2" key="1">
    <citation type="journal article" date="2019" name="Microbiol. Resour. Announc.">
        <title>Draft Genomic Sequences of Streptomyces misionensis and Streptomyces albidoflavus, bacteria applied for phytopathogen biocontrol.</title>
        <authorList>
            <person name="Pylro V."/>
            <person name="Dias A."/>
            <person name="Andreote F."/>
            <person name="Varani A."/>
            <person name="Andreote C."/>
            <person name="Bernardo E."/>
            <person name="Martins T."/>
        </authorList>
    </citation>
    <scope>NUCLEOTIDE SEQUENCE [LARGE SCALE GENOMIC DNA]</scope>
    <source>
        <strain evidence="2">66</strain>
    </source>
</reference>
<evidence type="ECO:0000313" key="2">
    <source>
        <dbReference type="EMBL" id="TWV32037.1"/>
    </source>
</evidence>
<name>A0A5C6IUM3_9ACTN</name>
<gene>
    <name evidence="2" type="ORF">FRZ03_33705</name>
</gene>
<feature type="compositionally biased region" description="Low complexity" evidence="1">
    <location>
        <begin position="87"/>
        <end position="100"/>
    </location>
</feature>
<evidence type="ECO:0000256" key="1">
    <source>
        <dbReference type="SAM" id="MobiDB-lite"/>
    </source>
</evidence>
<dbReference type="Proteomes" id="UP000320481">
    <property type="component" value="Unassembled WGS sequence"/>
</dbReference>
<organism evidence="2 3">
    <name type="scientific">Streptomyces misionensis</name>
    <dbReference type="NCBI Taxonomy" id="67331"/>
    <lineage>
        <taxon>Bacteria</taxon>
        <taxon>Bacillati</taxon>
        <taxon>Actinomycetota</taxon>
        <taxon>Actinomycetes</taxon>
        <taxon>Kitasatosporales</taxon>
        <taxon>Streptomycetaceae</taxon>
        <taxon>Streptomyces</taxon>
    </lineage>
</organism>
<sequence length="149" mass="15536">MPGIIAFHPHVIDNRIKRSSQGMSGQYEDLIPTPFLIARGGTEFDLPHIPWWRVPAFTGKARRPAADVEQILAAGRPPVTPGRAAPTASRSGSTRSQASSMAAAAVGERSARLPADVRPGALAPGDVAGAAVVAVCRPAFIVFFGLTTG</sequence>
<proteinExistence type="predicted"/>
<comment type="caution">
    <text evidence="2">The sequence shown here is derived from an EMBL/GenBank/DDBJ whole genome shotgun (WGS) entry which is preliminary data.</text>
</comment>
<keyword evidence="3" id="KW-1185">Reference proteome</keyword>
<accession>A0A5C6IUM3</accession>
<evidence type="ECO:0000313" key="3">
    <source>
        <dbReference type="Proteomes" id="UP000320481"/>
    </source>
</evidence>